<accession>A0ABN8IXG7</accession>
<dbReference type="Gene3D" id="3.40.50.720">
    <property type="entry name" value="NAD(P)-binding Rossmann-like Domain"/>
    <property type="match status" value="1"/>
</dbReference>
<evidence type="ECO:0000256" key="1">
    <source>
        <dbReference type="ARBA" id="ARBA00006484"/>
    </source>
</evidence>
<keyword evidence="2" id="KW-0521">NADP</keyword>
<keyword evidence="5" id="KW-1185">Reference proteome</keyword>
<gene>
    <name evidence="4" type="ORF">IPOD504_LOCUS13645</name>
</gene>
<name>A0ABN8IXG7_9NEOP</name>
<protein>
    <recommendedName>
        <fullName evidence="6">WW domain-containing oxidoreductase</fullName>
    </recommendedName>
</protein>
<dbReference type="PANTHER" id="PTHR24320:SF282">
    <property type="entry name" value="WW DOMAIN-CONTAINING OXIDOREDUCTASE"/>
    <property type="match status" value="1"/>
</dbReference>
<evidence type="ECO:0000256" key="2">
    <source>
        <dbReference type="ARBA" id="ARBA00022857"/>
    </source>
</evidence>
<proteinExistence type="inferred from homology"/>
<dbReference type="EMBL" id="OW152816">
    <property type="protein sequence ID" value="CAH2066926.1"/>
    <property type="molecule type" value="Genomic_DNA"/>
</dbReference>
<dbReference type="SUPFAM" id="SSF51735">
    <property type="entry name" value="NAD(P)-binding Rossmann-fold domains"/>
    <property type="match status" value="1"/>
</dbReference>
<dbReference type="InterPro" id="IPR002347">
    <property type="entry name" value="SDR_fam"/>
</dbReference>
<comment type="similarity">
    <text evidence="1">Belongs to the short-chain dehydrogenases/reductases (SDR) family.</text>
</comment>
<evidence type="ECO:0000313" key="5">
    <source>
        <dbReference type="Proteomes" id="UP000837857"/>
    </source>
</evidence>
<organism evidence="4 5">
    <name type="scientific">Iphiclides podalirius</name>
    <name type="common">scarce swallowtail</name>
    <dbReference type="NCBI Taxonomy" id="110791"/>
    <lineage>
        <taxon>Eukaryota</taxon>
        <taxon>Metazoa</taxon>
        <taxon>Ecdysozoa</taxon>
        <taxon>Arthropoda</taxon>
        <taxon>Hexapoda</taxon>
        <taxon>Insecta</taxon>
        <taxon>Pterygota</taxon>
        <taxon>Neoptera</taxon>
        <taxon>Endopterygota</taxon>
        <taxon>Lepidoptera</taxon>
        <taxon>Glossata</taxon>
        <taxon>Ditrysia</taxon>
        <taxon>Papilionoidea</taxon>
        <taxon>Papilionidae</taxon>
        <taxon>Papilioninae</taxon>
        <taxon>Iphiclides</taxon>
    </lineage>
</organism>
<evidence type="ECO:0000256" key="3">
    <source>
        <dbReference type="ARBA" id="ARBA00023002"/>
    </source>
</evidence>
<dbReference type="InterPro" id="IPR036291">
    <property type="entry name" value="NAD(P)-bd_dom_sf"/>
</dbReference>
<keyword evidence="3" id="KW-0560">Oxidoreductase</keyword>
<sequence>MACRNTYAAKLAVKDSICENDSKISVYEINLTSLSSVKKCSENVLKQHSKIDIVILNAAVFGLPWTLTEDGLETAFQVNYLSQYYLLMRIEKILAPNARVVFTSSESHRNINWNMDKILAPTIDHLSIPKDEYTSIRAYNISKLCGILAMHYLGYRWLNSNKAVFCAHPGSFIKTRLCRNWWVYEALYTSMLPFSKTVRQAASTVIYCATSPDLNGLSALYFKDCKRCDESDLAKDTHLSFRVNDLTREILRERVPDFKDTFRGNELRNVGEEVKEAIDHNTLVSHYSN</sequence>
<dbReference type="PANTHER" id="PTHR24320">
    <property type="entry name" value="RETINOL DEHYDROGENASE"/>
    <property type="match status" value="1"/>
</dbReference>
<reference evidence="4" key="1">
    <citation type="submission" date="2022-03" db="EMBL/GenBank/DDBJ databases">
        <authorList>
            <person name="Martin H S."/>
        </authorList>
    </citation>
    <scope>NUCLEOTIDE SEQUENCE</scope>
</reference>
<evidence type="ECO:0008006" key="6">
    <source>
        <dbReference type="Google" id="ProtNLM"/>
    </source>
</evidence>
<evidence type="ECO:0000313" key="4">
    <source>
        <dbReference type="EMBL" id="CAH2066926.1"/>
    </source>
</evidence>
<feature type="non-terminal residue" evidence="4">
    <location>
        <position position="289"/>
    </location>
</feature>
<dbReference type="Pfam" id="PF13561">
    <property type="entry name" value="adh_short_C2"/>
    <property type="match status" value="1"/>
</dbReference>
<dbReference type="Proteomes" id="UP000837857">
    <property type="component" value="Chromosome 4"/>
</dbReference>